<keyword evidence="8 17" id="KW-0813">Transport</keyword>
<dbReference type="SUPFAM" id="SSF47831">
    <property type="entry name" value="Enzyme I of the PEP:sugar phosphotransferase system HPr-binding (sub)domain"/>
    <property type="match status" value="1"/>
</dbReference>
<dbReference type="EMBL" id="DS995299">
    <property type="protein sequence ID" value="EDZ64419.1"/>
    <property type="molecule type" value="Genomic_DNA"/>
</dbReference>
<protein>
    <recommendedName>
        <fullName evidence="7 17">Phosphoenolpyruvate-protein phosphotransferase</fullName>
        <ecNumber evidence="6 17">2.7.3.9</ecNumber>
    </recommendedName>
    <alternativeName>
        <fullName evidence="16 17">Phosphotransferase system, enzyme I</fullName>
    </alternativeName>
</protein>
<keyword evidence="9 17" id="KW-0963">Cytoplasm</keyword>
<evidence type="ECO:0000256" key="8">
    <source>
        <dbReference type="ARBA" id="ARBA00022448"/>
    </source>
</evidence>
<evidence type="ECO:0000256" key="6">
    <source>
        <dbReference type="ARBA" id="ARBA00012232"/>
    </source>
</evidence>
<dbReference type="InterPro" id="IPR015813">
    <property type="entry name" value="Pyrv/PenolPyrv_kinase-like_dom"/>
</dbReference>
<evidence type="ECO:0000256" key="17">
    <source>
        <dbReference type="PIRNR" id="PIRNR000732"/>
    </source>
</evidence>
<dbReference type="InterPro" id="IPR023151">
    <property type="entry name" value="PEP_util_CS"/>
</dbReference>
<dbReference type="Pfam" id="PF00391">
    <property type="entry name" value="PEP-utilizers"/>
    <property type="match status" value="1"/>
</dbReference>
<dbReference type="EC" id="2.7.3.9" evidence="6 17"/>
<evidence type="ECO:0000256" key="1">
    <source>
        <dbReference type="ARBA" id="ARBA00000683"/>
    </source>
</evidence>
<evidence type="ECO:0000256" key="7">
    <source>
        <dbReference type="ARBA" id="ARBA00016544"/>
    </source>
</evidence>
<dbReference type="HOGENOM" id="CLU_007308_7_0_4"/>
<evidence type="ECO:0000256" key="16">
    <source>
        <dbReference type="ARBA" id="ARBA00033235"/>
    </source>
</evidence>
<keyword evidence="15 17" id="KW-0460">Magnesium</keyword>
<evidence type="ECO:0000259" key="23">
    <source>
        <dbReference type="Pfam" id="PF02896"/>
    </source>
</evidence>
<comment type="subcellular location">
    <subcellularLocation>
        <location evidence="4 17">Cytoplasm</location>
    </subcellularLocation>
</comment>
<comment type="cofactor">
    <cofactor evidence="2 17 20">
        <name>Mg(2+)</name>
        <dbReference type="ChEBI" id="CHEBI:18420"/>
    </cofactor>
</comment>
<accession>B6BVF5</accession>
<dbReference type="InterPro" id="IPR008731">
    <property type="entry name" value="PTS_EIN"/>
</dbReference>
<feature type="domain" description="PEP-utilising enzyme C-terminal" evidence="23">
    <location>
        <begin position="256"/>
        <end position="540"/>
    </location>
</feature>
<evidence type="ECO:0000256" key="12">
    <source>
        <dbReference type="ARBA" id="ARBA00022683"/>
    </source>
</evidence>
<keyword evidence="11 17" id="KW-0808">Transferase</keyword>
<feature type="binding site" evidence="20">
    <location>
        <position position="455"/>
    </location>
    <ligand>
        <name>Mg(2+)</name>
        <dbReference type="ChEBI" id="CHEBI:18420"/>
    </ligand>
</feature>
<dbReference type="SUPFAM" id="SSF52009">
    <property type="entry name" value="Phosphohistidine domain"/>
    <property type="match status" value="1"/>
</dbReference>
<evidence type="ECO:0000256" key="4">
    <source>
        <dbReference type="ARBA" id="ARBA00004496"/>
    </source>
</evidence>
<dbReference type="InterPro" id="IPR036618">
    <property type="entry name" value="PtsI_HPr-bd_sf"/>
</dbReference>
<dbReference type="AlphaFoldDB" id="B6BVF5"/>
<evidence type="ECO:0000256" key="18">
    <source>
        <dbReference type="PIRSR" id="PIRSR000732-1"/>
    </source>
</evidence>
<dbReference type="InterPro" id="IPR024692">
    <property type="entry name" value="PTS_EI"/>
</dbReference>
<evidence type="ECO:0000256" key="20">
    <source>
        <dbReference type="PIRSR" id="PIRSR000732-3"/>
    </source>
</evidence>
<dbReference type="eggNOG" id="COG1080">
    <property type="taxonomic scope" value="Bacteria"/>
</dbReference>
<evidence type="ECO:0000256" key="3">
    <source>
        <dbReference type="ARBA" id="ARBA00002728"/>
    </source>
</evidence>
<dbReference type="InterPro" id="IPR036637">
    <property type="entry name" value="Phosphohistidine_dom_sf"/>
</dbReference>
<dbReference type="GO" id="GO:0005737">
    <property type="term" value="C:cytoplasm"/>
    <property type="evidence" value="ECO:0007669"/>
    <property type="project" value="UniProtKB-SubCell"/>
</dbReference>
<dbReference type="InterPro" id="IPR040442">
    <property type="entry name" value="Pyrv_kinase-like_dom_sf"/>
</dbReference>
<feature type="binding site" evidence="19">
    <location>
        <position position="333"/>
    </location>
    <ligand>
        <name>phosphoenolpyruvate</name>
        <dbReference type="ChEBI" id="CHEBI:58702"/>
    </ligand>
</feature>
<evidence type="ECO:0000256" key="14">
    <source>
        <dbReference type="ARBA" id="ARBA00022777"/>
    </source>
</evidence>
<dbReference type="GO" id="GO:0046872">
    <property type="term" value="F:metal ion binding"/>
    <property type="evidence" value="ECO:0007669"/>
    <property type="project" value="UniProtKB-KW"/>
</dbReference>
<feature type="binding site" evidence="19">
    <location>
        <position position="297"/>
    </location>
    <ligand>
        <name>phosphoenolpyruvate</name>
        <dbReference type="ChEBI" id="CHEBI:58702"/>
    </ligand>
</feature>
<dbReference type="PRINTS" id="PR01736">
    <property type="entry name" value="PHPHTRNFRASE"/>
</dbReference>
<evidence type="ECO:0000313" key="26">
    <source>
        <dbReference type="Proteomes" id="UP000004188"/>
    </source>
</evidence>
<gene>
    <name evidence="25" type="primary">ptsP</name>
    <name evidence="25" type="ORF">KB13_551</name>
</gene>
<dbReference type="InterPro" id="IPR008279">
    <property type="entry name" value="PEP-util_enz_mobile_dom"/>
</dbReference>
<dbReference type="InterPro" id="IPR006318">
    <property type="entry name" value="PTS_EI-like"/>
</dbReference>
<dbReference type="Gene3D" id="1.10.274.10">
    <property type="entry name" value="PtsI, HPr-binding domain"/>
    <property type="match status" value="1"/>
</dbReference>
<feature type="domain" description="Phosphotransferase system enzyme I N-terminal" evidence="24">
    <location>
        <begin position="5"/>
        <end position="128"/>
    </location>
</feature>
<feature type="coiled-coil region" evidence="21">
    <location>
        <begin position="35"/>
        <end position="62"/>
    </location>
</feature>
<keyword evidence="10 17" id="KW-0762">Sugar transport</keyword>
<dbReference type="SUPFAM" id="SSF51621">
    <property type="entry name" value="Phosphoenolpyruvate/pyruvate domain"/>
    <property type="match status" value="1"/>
</dbReference>
<evidence type="ECO:0000256" key="13">
    <source>
        <dbReference type="ARBA" id="ARBA00022723"/>
    </source>
</evidence>
<keyword evidence="13 17" id="KW-0479">Metal-binding</keyword>
<evidence type="ECO:0000256" key="5">
    <source>
        <dbReference type="ARBA" id="ARBA00007837"/>
    </source>
</evidence>
<dbReference type="PIRSF" id="PIRSF000732">
    <property type="entry name" value="PTS_enzyme_I"/>
    <property type="match status" value="1"/>
</dbReference>
<feature type="active site" description="Tele-phosphohistidine intermediate" evidence="18">
    <location>
        <position position="190"/>
    </location>
</feature>
<name>B6BVF5_9PROT</name>
<sequence>MLIVSGIPVSSGVAIGKAYILAHALNEVEPYTITEKNITNEIKRFNQAIKQLKSELLGLKKELKKNKMGEYGSFIDVQLAIINDPKISKNPLELIEKSKQNAEWALKVQMEEIINKFNSIENSYIRERKNDIYQVCETLIKYLIGHESKQLSSDKNRIIVAHDISPADALKFKNSNNIAFVTDIGGTTSHTAILAKSINIPSVVGTQNAKNLISNGDNLIVDGDHGCVIINPTDEVINEYKLKQNLYELESKKLLNLQKLISKTIDKVSVNLYVNIEDTNNIEPVMENNTKGVGLFRTEFIFMDKHRMLDENEQFTIYRNLTKALPNKTITIRTLDSGGDKVIEHMPNTNQNPALGLRAIRFCLAEPDVFITQMKALLRASHYGDIRILIPMLSSDNELRQVKLLIERAKDILTSERKKFNSKTLIGGMIEVPAAAIDAESFASQLDFLSIGTNDLIQYTLAVDRTDDAVSHLYDSSHPALLKLIKGVIDAGTKAGIEVSLCGEMAGDPKLTKLLIGLGLTNFSMHPSSLLKVKKVILESEFSKLKSKAKKILNTHDKIEIENLINNLNN</sequence>
<dbReference type="Pfam" id="PF05524">
    <property type="entry name" value="PEP-utilisers_N"/>
    <property type="match status" value="1"/>
</dbReference>
<comment type="function">
    <text evidence="3 17">General (non sugar-specific) component of the phosphoenolpyruvate-dependent sugar phosphotransferase system (sugar PTS). This major carbohydrate active-transport system catalyzes the phosphorylation of incoming sugar substrates concomitantly with their translocation across the cell membrane. Enzyme I transfers the phosphoryl group from phosphoenolpyruvate (PEP) to the phosphoryl carrier protein (HPr).</text>
</comment>
<comment type="catalytic activity">
    <reaction evidence="1 17">
        <text>L-histidyl-[protein] + phosphoenolpyruvate = N(pros)-phospho-L-histidyl-[protein] + pyruvate</text>
        <dbReference type="Rhea" id="RHEA:23880"/>
        <dbReference type="Rhea" id="RHEA-COMP:9745"/>
        <dbReference type="Rhea" id="RHEA-COMP:9746"/>
        <dbReference type="ChEBI" id="CHEBI:15361"/>
        <dbReference type="ChEBI" id="CHEBI:29979"/>
        <dbReference type="ChEBI" id="CHEBI:58702"/>
        <dbReference type="ChEBI" id="CHEBI:64837"/>
        <dbReference type="EC" id="2.7.3.9"/>
    </reaction>
</comment>
<keyword evidence="21" id="KW-0175">Coiled coil</keyword>
<keyword evidence="14 17" id="KW-0418">Kinase</keyword>
<evidence type="ECO:0000256" key="21">
    <source>
        <dbReference type="SAM" id="Coils"/>
    </source>
</evidence>
<proteinExistence type="inferred from homology"/>
<evidence type="ECO:0000256" key="15">
    <source>
        <dbReference type="ARBA" id="ARBA00022842"/>
    </source>
</evidence>
<dbReference type="InterPro" id="IPR000121">
    <property type="entry name" value="PEP_util_C"/>
</dbReference>
<evidence type="ECO:0000313" key="25">
    <source>
        <dbReference type="EMBL" id="EDZ64419.1"/>
    </source>
</evidence>
<dbReference type="GO" id="GO:0016301">
    <property type="term" value="F:kinase activity"/>
    <property type="evidence" value="ECO:0007669"/>
    <property type="project" value="UniProtKB-KW"/>
</dbReference>
<dbReference type="Proteomes" id="UP000004188">
    <property type="component" value="Unassembled WGS sequence"/>
</dbReference>
<feature type="binding site" evidence="20">
    <location>
        <position position="431"/>
    </location>
    <ligand>
        <name>Mg(2+)</name>
        <dbReference type="ChEBI" id="CHEBI:18420"/>
    </ligand>
</feature>
<dbReference type="PANTHER" id="PTHR46244:SF3">
    <property type="entry name" value="PHOSPHOENOLPYRUVATE-PROTEIN PHOSPHOTRANSFERASE"/>
    <property type="match status" value="1"/>
</dbReference>
<keyword evidence="12 17" id="KW-0598">Phosphotransferase system</keyword>
<feature type="binding site" evidence="19">
    <location>
        <begin position="454"/>
        <end position="455"/>
    </location>
    <ligand>
        <name>phosphoenolpyruvate</name>
        <dbReference type="ChEBI" id="CHEBI:58702"/>
    </ligand>
</feature>
<dbReference type="InterPro" id="IPR050499">
    <property type="entry name" value="PEP-utilizing_PTS_enzyme"/>
</dbReference>
<evidence type="ECO:0000259" key="24">
    <source>
        <dbReference type="Pfam" id="PF05524"/>
    </source>
</evidence>
<dbReference type="GO" id="GO:0008965">
    <property type="term" value="F:phosphoenolpyruvate-protein phosphotransferase activity"/>
    <property type="evidence" value="ECO:0007669"/>
    <property type="project" value="UniProtKB-EC"/>
</dbReference>
<evidence type="ECO:0000256" key="9">
    <source>
        <dbReference type="ARBA" id="ARBA00022490"/>
    </source>
</evidence>
<dbReference type="GO" id="GO:0009401">
    <property type="term" value="P:phosphoenolpyruvate-dependent sugar phosphotransferase system"/>
    <property type="evidence" value="ECO:0007669"/>
    <property type="project" value="UniProtKB-KW"/>
</dbReference>
<dbReference type="PROSITE" id="PS00742">
    <property type="entry name" value="PEP_ENZYMES_2"/>
    <property type="match status" value="1"/>
</dbReference>
<dbReference type="Gene3D" id="3.20.20.60">
    <property type="entry name" value="Phosphoenolpyruvate-binding domains"/>
    <property type="match status" value="1"/>
</dbReference>
<dbReference type="NCBIfam" id="TIGR01417">
    <property type="entry name" value="PTS_I_fam"/>
    <property type="match status" value="1"/>
</dbReference>
<evidence type="ECO:0000256" key="11">
    <source>
        <dbReference type="ARBA" id="ARBA00022679"/>
    </source>
</evidence>
<evidence type="ECO:0000259" key="22">
    <source>
        <dbReference type="Pfam" id="PF00391"/>
    </source>
</evidence>
<comment type="similarity">
    <text evidence="5 17">Belongs to the PEP-utilizing enzyme family.</text>
</comment>
<dbReference type="Pfam" id="PF02896">
    <property type="entry name" value="PEP-utilizers_C"/>
    <property type="match status" value="1"/>
</dbReference>
<reference evidence="26" key="1">
    <citation type="journal article" date="2012" name="Stand. Genomic Sci.">
        <title>Genome sequence of strain HIMB624, a cultured representative from the OM43 clade of marine Betaproteobacteria.</title>
        <authorList>
            <person name="Huggett M.J."/>
            <person name="Hayakawa D.H."/>
            <person name="Rappe M.S."/>
        </authorList>
    </citation>
    <scope>NUCLEOTIDE SEQUENCE [LARGE SCALE GENOMIC DNA]</scope>
    <source>
        <strain evidence="26">KB13</strain>
    </source>
</reference>
<feature type="domain" description="PEP-utilising enzyme mobile" evidence="22">
    <location>
        <begin position="155"/>
        <end position="226"/>
    </location>
</feature>
<keyword evidence="25" id="KW-0670">Pyruvate</keyword>
<organism evidence="25 26">
    <name type="scientific">beta proteobacterium KB13</name>
    <dbReference type="NCBI Taxonomy" id="314607"/>
    <lineage>
        <taxon>Bacteria</taxon>
        <taxon>Pseudomonadati</taxon>
        <taxon>Pseudomonadota</taxon>
        <taxon>Betaproteobacteria</taxon>
        <taxon>Nitrosomonadales</taxon>
        <taxon>OM43 clade</taxon>
    </lineage>
</organism>
<dbReference type="PANTHER" id="PTHR46244">
    <property type="entry name" value="PHOSPHOENOLPYRUVATE-PROTEIN PHOSPHOTRANSFERASE"/>
    <property type="match status" value="1"/>
</dbReference>
<dbReference type="Gene3D" id="3.50.30.10">
    <property type="entry name" value="Phosphohistidine domain"/>
    <property type="match status" value="1"/>
</dbReference>
<dbReference type="STRING" id="314607.KB13_551"/>
<feature type="active site" description="Proton donor" evidence="18">
    <location>
        <position position="502"/>
    </location>
</feature>
<evidence type="ECO:0000256" key="19">
    <source>
        <dbReference type="PIRSR" id="PIRSR000732-2"/>
    </source>
</evidence>
<evidence type="ECO:0000256" key="10">
    <source>
        <dbReference type="ARBA" id="ARBA00022597"/>
    </source>
</evidence>
<evidence type="ECO:0000256" key="2">
    <source>
        <dbReference type="ARBA" id="ARBA00001946"/>
    </source>
</evidence>
<feature type="binding site" evidence="19">
    <location>
        <position position="465"/>
    </location>
    <ligand>
        <name>phosphoenolpyruvate</name>
        <dbReference type="ChEBI" id="CHEBI:58702"/>
    </ligand>
</feature>
<keyword evidence="26" id="KW-1185">Reference proteome</keyword>